<reference evidence="3" key="1">
    <citation type="submission" date="2017-04" db="EMBL/GenBank/DDBJ databases">
        <authorList>
            <person name="Varghese N."/>
            <person name="Submissions S."/>
        </authorList>
    </citation>
    <scope>NUCLEOTIDE SEQUENCE [LARGE SCALE GENOMIC DNA]</scope>
    <source>
        <strain evidence="3">DSM 9293</strain>
    </source>
</reference>
<evidence type="ECO:0008006" key="4">
    <source>
        <dbReference type="Google" id="ProtNLM"/>
    </source>
</evidence>
<dbReference type="OrthoDB" id="9944951at2"/>
<keyword evidence="3" id="KW-1185">Reference proteome</keyword>
<keyword evidence="1" id="KW-0175">Coiled coil</keyword>
<dbReference type="RefSeq" id="WP_020375752.1">
    <property type="nucleotide sequence ID" value="NZ_FWWY01000001.1"/>
</dbReference>
<feature type="coiled-coil region" evidence="1">
    <location>
        <begin position="18"/>
        <end position="107"/>
    </location>
</feature>
<evidence type="ECO:0000313" key="2">
    <source>
        <dbReference type="EMBL" id="SMC04576.1"/>
    </source>
</evidence>
<name>A0A1W1WE85_SULTA</name>
<dbReference type="AlphaFoldDB" id="A0A1W1WE85"/>
<gene>
    <name evidence="2" type="ORF">SAMN00768000_1726</name>
</gene>
<accession>A0A1W1WE85</accession>
<proteinExistence type="predicted"/>
<evidence type="ECO:0000256" key="1">
    <source>
        <dbReference type="SAM" id="Coils"/>
    </source>
</evidence>
<dbReference type="EMBL" id="FWWY01000001">
    <property type="protein sequence ID" value="SMC04576.1"/>
    <property type="molecule type" value="Genomic_DNA"/>
</dbReference>
<organism evidence="2 3">
    <name type="scientific">Sulfobacillus thermosulfidooxidans (strain DSM 9293 / VKM B-1269 / AT-1)</name>
    <dbReference type="NCBI Taxonomy" id="929705"/>
    <lineage>
        <taxon>Bacteria</taxon>
        <taxon>Bacillati</taxon>
        <taxon>Bacillota</taxon>
        <taxon>Clostridia</taxon>
        <taxon>Eubacteriales</taxon>
        <taxon>Clostridiales Family XVII. Incertae Sedis</taxon>
        <taxon>Sulfobacillus</taxon>
    </lineage>
</organism>
<dbReference type="Proteomes" id="UP000192660">
    <property type="component" value="Unassembled WGS sequence"/>
</dbReference>
<protein>
    <recommendedName>
        <fullName evidence="4">Flagellar FliJ protein</fullName>
    </recommendedName>
</protein>
<evidence type="ECO:0000313" key="3">
    <source>
        <dbReference type="Proteomes" id="UP000192660"/>
    </source>
</evidence>
<sequence>MASQKGLHMYVSYLMKTMQTKVHEMDSWEHALEDLQRARSTLAHVSQNIGPDVIGSTELLAYYENYQFHLRKIAQLEKEELVISRRIEKCREEIVSLRQSLKQVQRLMARRQARKNDRQNRLQAEGFLALGLSRKLMIREASLFRVPFGVTSIRISRGTARKIGQHSSH</sequence>